<dbReference type="Gene3D" id="2.60.420.10">
    <property type="entry name" value="Maltose phosphorylase, domain 3"/>
    <property type="match status" value="1"/>
</dbReference>
<evidence type="ECO:0000259" key="7">
    <source>
        <dbReference type="Pfam" id="PF17389"/>
    </source>
</evidence>
<proteinExistence type="predicted"/>
<dbReference type="InterPro" id="IPR008928">
    <property type="entry name" value="6-hairpin_glycosidase_sf"/>
</dbReference>
<sequence>MAGSKSVMGSASTHPAPRALQADGLSDPVGVRSPRPWLSWKLDGPVAPDHFRVLGASTLQRLVEGEGDVFDITVAGTTAEWPAAELQSRQRVWWAVSADDGPWSDPAFVEAPLWHPEEWQATPITHQEWLRPGAIAPAALPQLRTTFSIHSKVTSARLYLTGAGVVVPDLNGNRAIDAELEPGYSDLRVSTLATAWDVTDAIRDGVNSLELTLASGIAYLPSGKRYTKFERTGEPVWAQVRLEASHPDGTSTVVVTDDTWQARLGPVVTSHWYGGETFVDGHATPWEPAVLVKAVAPVRWRAAPPVRVVDVLRPQHIRHHKGHLVVDFGTNCAGRLRLQLSAARPTEPIVLTPSELLKDGFVDQSTTGSPIWDSFTPVSPRAEWTPIGVYHGARYWDVTGVSAEEAGQAIELEVLRADNQRVGEFSSSDQFLSRLHEIIDRAVQSNMFSVFTDCPHREKLGWLEQIHYCFSVLARGYDVHAHLGDIVRHMIEAQTPDGLIPNIAPELVVFNEYPVKGDIDAFRNDPNWGRAIIDVPWLLYRQYGDSRIIIEALPAITRYLAYLDTRATHHILDFGLGDWIEVDTTTPRDMVATHGWASMLDTAADSASAVGFDDLGKIWRARADKVWAAFRSRFWEPRTGVWGSGSQGSWALAWSSRHADSDATHAIARGLLDAISRAGDTLTVGEISLPHLIRALTEIGQADKLNRLIRHQNAPGYGHQIDEGASSLAESWQGTEGQTGVASQNHFMLGVIDDWLTGDVAGLRQAPGSVGWEKVVIRPYPLQGVDTVSTTFDSPQGRMTVAWERDQDGTVVVTVDLPAHVEREVILPPNAVLRR</sequence>
<dbReference type="Pfam" id="PF17390">
    <property type="entry name" value="Bac_rhamnosid_C"/>
    <property type="match status" value="1"/>
</dbReference>
<dbReference type="InterPro" id="IPR012341">
    <property type="entry name" value="6hp_glycosidase-like_sf"/>
</dbReference>
<reference evidence="10" key="1">
    <citation type="journal article" date="2019" name="Int. J. Syst. Evol. Microbiol.">
        <title>The Global Catalogue of Microorganisms (GCM) 10K type strain sequencing project: providing services to taxonomists for standard genome sequencing and annotation.</title>
        <authorList>
            <consortium name="The Broad Institute Genomics Platform"/>
            <consortium name="The Broad Institute Genome Sequencing Center for Infectious Disease"/>
            <person name="Wu L."/>
            <person name="Ma J."/>
        </authorList>
    </citation>
    <scope>NUCLEOTIDE SEQUENCE [LARGE SCALE GENOMIC DNA]</scope>
    <source>
        <strain evidence="10">CCUG 54523</strain>
    </source>
</reference>
<dbReference type="InterPro" id="IPR016007">
    <property type="entry name" value="Alpha_rhamnosid"/>
</dbReference>
<dbReference type="InterPro" id="IPR035398">
    <property type="entry name" value="Bac_rhamnosid_C"/>
</dbReference>
<evidence type="ECO:0000259" key="5">
    <source>
        <dbReference type="Pfam" id="PF05592"/>
    </source>
</evidence>
<evidence type="ECO:0000256" key="3">
    <source>
        <dbReference type="ARBA" id="ARBA00022801"/>
    </source>
</evidence>
<evidence type="ECO:0000313" key="9">
    <source>
        <dbReference type="EMBL" id="MFD0789587.1"/>
    </source>
</evidence>
<dbReference type="PANTHER" id="PTHR33307:SF11">
    <property type="entry name" value="ALPHA-L-RHAMNOSIDASE"/>
    <property type="match status" value="1"/>
</dbReference>
<evidence type="ECO:0000259" key="8">
    <source>
        <dbReference type="Pfam" id="PF17390"/>
    </source>
</evidence>
<comment type="catalytic activity">
    <reaction evidence="1">
        <text>Hydrolysis of terminal non-reducing alpha-L-rhamnose residues in alpha-L-rhamnosides.</text>
        <dbReference type="EC" id="3.2.1.40"/>
    </reaction>
</comment>
<dbReference type="InterPro" id="IPR013783">
    <property type="entry name" value="Ig-like_fold"/>
</dbReference>
<gene>
    <name evidence="9" type="ORF">ACFQ0P_04185</name>
</gene>
<dbReference type="Gene3D" id="1.50.10.10">
    <property type="match status" value="1"/>
</dbReference>
<dbReference type="Pfam" id="PF17389">
    <property type="entry name" value="Bac_rhamnosid6H"/>
    <property type="match status" value="1"/>
</dbReference>
<dbReference type="Pfam" id="PF05592">
    <property type="entry name" value="Bac_rhamnosid"/>
    <property type="match status" value="1"/>
</dbReference>
<dbReference type="RefSeq" id="WP_204980681.1">
    <property type="nucleotide sequence ID" value="NZ_JBHTII010000001.1"/>
</dbReference>
<evidence type="ECO:0000256" key="2">
    <source>
        <dbReference type="ARBA" id="ARBA00012652"/>
    </source>
</evidence>
<protein>
    <recommendedName>
        <fullName evidence="2">alpha-L-rhamnosidase</fullName>
        <ecNumber evidence="2">3.2.1.40</ecNumber>
    </recommendedName>
</protein>
<dbReference type="Pfam" id="PF25788">
    <property type="entry name" value="Ig_Rha78A_N"/>
    <property type="match status" value="1"/>
</dbReference>
<feature type="region of interest" description="Disordered" evidence="4">
    <location>
        <begin position="1"/>
        <end position="27"/>
    </location>
</feature>
<organism evidence="9 10">
    <name type="scientific">Microbacterium insulae</name>
    <dbReference type="NCBI Taxonomy" id="483014"/>
    <lineage>
        <taxon>Bacteria</taxon>
        <taxon>Bacillati</taxon>
        <taxon>Actinomycetota</taxon>
        <taxon>Actinomycetes</taxon>
        <taxon>Micrococcales</taxon>
        <taxon>Microbacteriaceae</taxon>
        <taxon>Microbacterium</taxon>
    </lineage>
</organism>
<comment type="caution">
    <text evidence="9">The sequence shown here is derived from an EMBL/GenBank/DDBJ whole genome shotgun (WGS) entry which is preliminary data.</text>
</comment>
<evidence type="ECO:0000313" key="10">
    <source>
        <dbReference type="Proteomes" id="UP001597055"/>
    </source>
</evidence>
<keyword evidence="3 9" id="KW-0378">Hydrolase</keyword>
<dbReference type="GO" id="GO:0016787">
    <property type="term" value="F:hydrolase activity"/>
    <property type="evidence" value="ECO:0007669"/>
    <property type="project" value="UniProtKB-KW"/>
</dbReference>
<dbReference type="InterPro" id="IPR008902">
    <property type="entry name" value="Rhamnosid_concanavalin"/>
</dbReference>
<feature type="domain" description="Alpha-L-rhamnosidase concanavalin-like" evidence="5">
    <location>
        <begin position="319"/>
        <end position="411"/>
    </location>
</feature>
<dbReference type="Pfam" id="PF08531">
    <property type="entry name" value="Bac_rhamnosid_N"/>
    <property type="match status" value="1"/>
</dbReference>
<evidence type="ECO:0000259" key="6">
    <source>
        <dbReference type="Pfam" id="PF08531"/>
    </source>
</evidence>
<dbReference type="Proteomes" id="UP001597055">
    <property type="component" value="Unassembled WGS sequence"/>
</dbReference>
<keyword evidence="10" id="KW-1185">Reference proteome</keyword>
<feature type="domain" description="Alpha-L-rhamnosidase C-terminal" evidence="8">
    <location>
        <begin position="762"/>
        <end position="831"/>
    </location>
</feature>
<accession>A0ABW3AF10</accession>
<dbReference type="InterPro" id="IPR013737">
    <property type="entry name" value="Bac_rhamnosid_N"/>
</dbReference>
<feature type="domain" description="Alpha-L-rhamnosidase six-hairpin glycosidase" evidence="7">
    <location>
        <begin position="421"/>
        <end position="757"/>
    </location>
</feature>
<evidence type="ECO:0000256" key="1">
    <source>
        <dbReference type="ARBA" id="ARBA00001445"/>
    </source>
</evidence>
<dbReference type="EMBL" id="JBHTII010000001">
    <property type="protein sequence ID" value="MFD0789587.1"/>
    <property type="molecule type" value="Genomic_DNA"/>
</dbReference>
<dbReference type="InterPro" id="IPR035396">
    <property type="entry name" value="Bac_rhamnosid6H"/>
</dbReference>
<dbReference type="PANTHER" id="PTHR33307">
    <property type="entry name" value="ALPHA-RHAMNOSIDASE (EUROFUNG)"/>
    <property type="match status" value="1"/>
</dbReference>
<dbReference type="SUPFAM" id="SSF48208">
    <property type="entry name" value="Six-hairpin glycosidases"/>
    <property type="match status" value="1"/>
</dbReference>
<name>A0ABW3AF10_9MICO</name>
<dbReference type="Gene3D" id="2.60.120.260">
    <property type="entry name" value="Galactose-binding domain-like"/>
    <property type="match status" value="2"/>
</dbReference>
<feature type="domain" description="Bacterial alpha-L-rhamnosidase N-terminal" evidence="6">
    <location>
        <begin position="152"/>
        <end position="287"/>
    </location>
</feature>
<dbReference type="EC" id="3.2.1.40" evidence="2"/>
<evidence type="ECO:0000256" key="4">
    <source>
        <dbReference type="SAM" id="MobiDB-lite"/>
    </source>
</evidence>
<dbReference type="Gene3D" id="2.60.40.10">
    <property type="entry name" value="Immunoglobulins"/>
    <property type="match status" value="1"/>
</dbReference>